<evidence type="ECO:0000256" key="4">
    <source>
        <dbReference type="ARBA" id="ARBA00023136"/>
    </source>
</evidence>
<dbReference type="InterPro" id="IPR020846">
    <property type="entry name" value="MFS_dom"/>
</dbReference>
<sequence>NYTAMIFEKSGSSLPPTVSAIVVGVIQLVGSYVSTLLVERAGRKVLLLVSAVGICLSQLIMASHSYLKVLQYDTSGFDWVPVAAFSFMLFIASWGLLTLPFLVISEILPPKIRSTAIMVLMSILWLLSMLAIKLIPLLTATWGMHGTVLFFASCTLAGALFIAIFVPETKGKTIEAILANI</sequence>
<evidence type="ECO:0000259" key="6">
    <source>
        <dbReference type="PROSITE" id="PS50850"/>
    </source>
</evidence>
<feature type="transmembrane region" description="Helical" evidence="5">
    <location>
        <begin position="20"/>
        <end position="38"/>
    </location>
</feature>
<keyword evidence="4 5" id="KW-0472">Membrane</keyword>
<proteinExistence type="predicted"/>
<evidence type="ECO:0000313" key="8">
    <source>
        <dbReference type="Proteomes" id="UP000295192"/>
    </source>
</evidence>
<feature type="transmembrane region" description="Helical" evidence="5">
    <location>
        <begin position="45"/>
        <end position="67"/>
    </location>
</feature>
<name>A0A484BXL6_DRONA</name>
<organism evidence="7 8">
    <name type="scientific">Drosophila navojoa</name>
    <name type="common">Fruit fly</name>
    <dbReference type="NCBI Taxonomy" id="7232"/>
    <lineage>
        <taxon>Eukaryota</taxon>
        <taxon>Metazoa</taxon>
        <taxon>Ecdysozoa</taxon>
        <taxon>Arthropoda</taxon>
        <taxon>Hexapoda</taxon>
        <taxon>Insecta</taxon>
        <taxon>Pterygota</taxon>
        <taxon>Neoptera</taxon>
        <taxon>Endopterygota</taxon>
        <taxon>Diptera</taxon>
        <taxon>Brachycera</taxon>
        <taxon>Muscomorpha</taxon>
        <taxon>Ephydroidea</taxon>
        <taxon>Drosophilidae</taxon>
        <taxon>Drosophila</taxon>
    </lineage>
</organism>
<evidence type="ECO:0000256" key="3">
    <source>
        <dbReference type="ARBA" id="ARBA00022989"/>
    </source>
</evidence>
<dbReference type="PROSITE" id="PS50850">
    <property type="entry name" value="MFS"/>
    <property type="match status" value="1"/>
</dbReference>
<dbReference type="InterPro" id="IPR036259">
    <property type="entry name" value="MFS_trans_sf"/>
</dbReference>
<gene>
    <name evidence="7" type="ORF">AWZ03_000392</name>
</gene>
<feature type="domain" description="Major facilitator superfamily (MFS) profile" evidence="6">
    <location>
        <begin position="1"/>
        <end position="170"/>
    </location>
</feature>
<feature type="transmembrane region" description="Helical" evidence="5">
    <location>
        <begin position="147"/>
        <end position="166"/>
    </location>
</feature>
<dbReference type="AlphaFoldDB" id="A0A484BXL6"/>
<protein>
    <recommendedName>
        <fullName evidence="6">Major facilitator superfamily (MFS) profile domain-containing protein</fullName>
    </recommendedName>
</protein>
<dbReference type="Proteomes" id="UP000295192">
    <property type="component" value="Unassembled WGS sequence"/>
</dbReference>
<keyword evidence="8" id="KW-1185">Reference proteome</keyword>
<dbReference type="InterPro" id="IPR005828">
    <property type="entry name" value="MFS_sugar_transport-like"/>
</dbReference>
<dbReference type="PANTHER" id="PTHR48021:SF33">
    <property type="entry name" value="AT22075P-RELATED"/>
    <property type="match status" value="1"/>
</dbReference>
<evidence type="ECO:0000313" key="7">
    <source>
        <dbReference type="EMBL" id="TDG53577.1"/>
    </source>
</evidence>
<evidence type="ECO:0000256" key="2">
    <source>
        <dbReference type="ARBA" id="ARBA00022692"/>
    </source>
</evidence>
<dbReference type="GO" id="GO:0016020">
    <property type="term" value="C:membrane"/>
    <property type="evidence" value="ECO:0007669"/>
    <property type="project" value="UniProtKB-SubCell"/>
</dbReference>
<comment type="subcellular location">
    <subcellularLocation>
        <location evidence="1">Membrane</location>
        <topology evidence="1">Multi-pass membrane protein</topology>
    </subcellularLocation>
</comment>
<feature type="non-terminal residue" evidence="7">
    <location>
        <position position="1"/>
    </location>
</feature>
<dbReference type="InterPro" id="IPR050549">
    <property type="entry name" value="MFS_Trehalose_Transporter"/>
</dbReference>
<comment type="caution">
    <text evidence="7">The sequence shown here is derived from an EMBL/GenBank/DDBJ whole genome shotgun (WGS) entry which is preliminary data.</text>
</comment>
<dbReference type="PANTHER" id="PTHR48021">
    <property type="match status" value="1"/>
</dbReference>
<feature type="transmembrane region" description="Helical" evidence="5">
    <location>
        <begin position="79"/>
        <end position="104"/>
    </location>
</feature>
<keyword evidence="2 5" id="KW-0812">Transmembrane</keyword>
<reference evidence="7 8" key="1">
    <citation type="journal article" date="2019" name="J. Hered.">
        <title>An Improved Genome Assembly for Drosophila navojoa, the Basal Species in the mojavensis Cluster.</title>
        <authorList>
            <person name="Vanderlinde T."/>
            <person name="Dupim E.G."/>
            <person name="Nazario-Yepiz N.O."/>
            <person name="Carvalho A.B."/>
        </authorList>
    </citation>
    <scope>NUCLEOTIDE SEQUENCE [LARGE SCALE GENOMIC DNA]</scope>
    <source>
        <strain evidence="7">Navoj_Jal97</strain>
        <tissue evidence="7">Whole organism</tissue>
    </source>
</reference>
<keyword evidence="3 5" id="KW-1133">Transmembrane helix</keyword>
<dbReference type="OMA" id="DIAGTHV"/>
<accession>A0A484BXL6</accession>
<dbReference type="GO" id="GO:0022857">
    <property type="term" value="F:transmembrane transporter activity"/>
    <property type="evidence" value="ECO:0007669"/>
    <property type="project" value="InterPro"/>
</dbReference>
<dbReference type="EMBL" id="LSRL02000001">
    <property type="protein sequence ID" value="TDG53577.1"/>
    <property type="molecule type" value="Genomic_DNA"/>
</dbReference>
<feature type="transmembrane region" description="Helical" evidence="5">
    <location>
        <begin position="116"/>
        <end position="135"/>
    </location>
</feature>
<dbReference type="OrthoDB" id="6612291at2759"/>
<dbReference type="STRING" id="7232.A0A484BXL6"/>
<evidence type="ECO:0000256" key="1">
    <source>
        <dbReference type="ARBA" id="ARBA00004141"/>
    </source>
</evidence>
<evidence type="ECO:0000256" key="5">
    <source>
        <dbReference type="SAM" id="Phobius"/>
    </source>
</evidence>
<dbReference type="Gene3D" id="1.20.1250.20">
    <property type="entry name" value="MFS general substrate transporter like domains"/>
    <property type="match status" value="1"/>
</dbReference>
<dbReference type="Pfam" id="PF00083">
    <property type="entry name" value="Sugar_tr"/>
    <property type="match status" value="1"/>
</dbReference>
<dbReference type="SUPFAM" id="SSF103473">
    <property type="entry name" value="MFS general substrate transporter"/>
    <property type="match status" value="1"/>
</dbReference>